<comment type="pathway">
    <text evidence="2">Amino-acid biosynthesis; L-valine biosynthesis; L-valine from pyruvate: step 1/4.</text>
</comment>
<keyword evidence="12" id="KW-0472">Membrane</keyword>
<dbReference type="InterPro" id="IPR012001">
    <property type="entry name" value="Thiamin_PyroP_enz_TPP-bd_dom"/>
</dbReference>
<organism evidence="16 17">
    <name type="scientific">Nocardia acididurans</name>
    <dbReference type="NCBI Taxonomy" id="2802282"/>
    <lineage>
        <taxon>Bacteria</taxon>
        <taxon>Bacillati</taxon>
        <taxon>Actinomycetota</taxon>
        <taxon>Actinomycetes</taxon>
        <taxon>Mycobacteriales</taxon>
        <taxon>Nocardiaceae</taxon>
        <taxon>Nocardia</taxon>
    </lineage>
</organism>
<evidence type="ECO:0000256" key="7">
    <source>
        <dbReference type="ARBA" id="ARBA00023052"/>
    </source>
</evidence>
<evidence type="ECO:0000256" key="2">
    <source>
        <dbReference type="ARBA" id="ARBA00005025"/>
    </source>
</evidence>
<evidence type="ECO:0000259" key="14">
    <source>
        <dbReference type="Pfam" id="PF02775"/>
    </source>
</evidence>
<evidence type="ECO:0000256" key="12">
    <source>
        <dbReference type="SAM" id="Phobius"/>
    </source>
</evidence>
<keyword evidence="7 10" id="KW-0786">Thiamine pyrophosphate</keyword>
<dbReference type="Pfam" id="PF02776">
    <property type="entry name" value="TPP_enzyme_N"/>
    <property type="match status" value="1"/>
</dbReference>
<evidence type="ECO:0000256" key="4">
    <source>
        <dbReference type="ARBA" id="ARBA00013145"/>
    </source>
</evidence>
<keyword evidence="12" id="KW-1133">Transmembrane helix</keyword>
<dbReference type="InterPro" id="IPR029061">
    <property type="entry name" value="THDP-binding"/>
</dbReference>
<evidence type="ECO:0000256" key="11">
    <source>
        <dbReference type="SAM" id="MobiDB-lite"/>
    </source>
</evidence>
<name>A0ABS1MC18_9NOCA</name>
<reference evidence="16 17" key="1">
    <citation type="submission" date="2021-01" db="EMBL/GenBank/DDBJ databases">
        <title>WGS of actinomycetes isolated from Thailand.</title>
        <authorList>
            <person name="Thawai C."/>
        </authorList>
    </citation>
    <scope>NUCLEOTIDE SEQUENCE [LARGE SCALE GENOMIC DNA]</scope>
    <source>
        <strain evidence="16 17">LPG 2</strain>
    </source>
</reference>
<evidence type="ECO:0000256" key="9">
    <source>
        <dbReference type="ARBA" id="ARBA00048670"/>
    </source>
</evidence>
<sequence length="551" mass="56921">MVAPTVADLVVARIAHHTDHLFGVGGANIEDIYDAVHRGTAPVTGIVAKHEFGAATMADGYARATNRLGVVAATSGGGALNTLAALGESFDSRVPVLALIGQPPLALEGKGAFQDTSGAPGRMDAELIFGAVSRYCAKVRRAQDIHEELDRAITAALAGGPAVLLLPKDIQQAAVAAPPEPRRPAREPNPSQSDSLDRALALIATAPDHGTALIIAGPEIAAADARAELAALAVALDARVAVTPDAKDVFPNAHPRFAGVTGVMGHPNVPELVARAELVILAGAAMSHTASAGLAGLAACPRVVHLGIDEPFVPVHARVPGDLATLLRETAFRTARSGGRTTGHLAVELPALTPPRATGPGVRYREAVAALAARLEPGTGIVADAGNTGAAVVHHLPIPEGGRFLIALGMGGMGYSFGAGIGMALGRNRRTVVIAGDGSYFMHGHEVHTAVEYQAPVTFIVFNNNAHAMCVTREQLYYTGDYTFNRFRPADIGAGVAALLPGLPAWSARTLGEFTSALDKANAEAGPAFIELHCDPDEVPPFLPFLKEFTA</sequence>
<feature type="domain" description="Thiamine pyrophosphate enzyme N-terminal TPP-binding" evidence="15">
    <location>
        <begin position="5"/>
        <end position="115"/>
    </location>
</feature>
<evidence type="ECO:0000256" key="10">
    <source>
        <dbReference type="RuleBase" id="RU362132"/>
    </source>
</evidence>
<feature type="region of interest" description="Disordered" evidence="11">
    <location>
        <begin position="174"/>
        <end position="195"/>
    </location>
</feature>
<dbReference type="InterPro" id="IPR012000">
    <property type="entry name" value="Thiamin_PyroP_enz_cen_dom"/>
</dbReference>
<evidence type="ECO:0000313" key="16">
    <source>
        <dbReference type="EMBL" id="MBL1078200.1"/>
    </source>
</evidence>
<dbReference type="PANTHER" id="PTHR18968">
    <property type="entry name" value="THIAMINE PYROPHOSPHATE ENZYMES"/>
    <property type="match status" value="1"/>
</dbReference>
<feature type="domain" description="Thiamine pyrophosphate enzyme central" evidence="13">
    <location>
        <begin position="197"/>
        <end position="314"/>
    </location>
</feature>
<protein>
    <recommendedName>
        <fullName evidence="4">acetolactate synthase</fullName>
        <ecNumber evidence="4">2.2.1.6</ecNumber>
    </recommendedName>
</protein>
<dbReference type="CDD" id="cd00568">
    <property type="entry name" value="TPP_enzymes"/>
    <property type="match status" value="1"/>
</dbReference>
<feature type="transmembrane region" description="Helical" evidence="12">
    <location>
        <begin position="404"/>
        <end position="425"/>
    </location>
</feature>
<dbReference type="Pfam" id="PF02775">
    <property type="entry name" value="TPP_enzyme_C"/>
    <property type="match status" value="1"/>
</dbReference>
<dbReference type="EC" id="2.2.1.6" evidence="4"/>
<keyword evidence="8" id="KW-0100">Branched-chain amino acid biosynthesis</keyword>
<keyword evidence="8" id="KW-0028">Amino-acid biosynthesis</keyword>
<comment type="similarity">
    <text evidence="3 10">Belongs to the TPP enzyme family.</text>
</comment>
<dbReference type="CDD" id="cd07035">
    <property type="entry name" value="TPP_PYR_POX_like"/>
    <property type="match status" value="1"/>
</dbReference>
<evidence type="ECO:0000256" key="1">
    <source>
        <dbReference type="ARBA" id="ARBA00004974"/>
    </source>
</evidence>
<proteinExistence type="inferred from homology"/>
<keyword evidence="12" id="KW-0812">Transmembrane</keyword>
<keyword evidence="6" id="KW-0274">FAD</keyword>
<dbReference type="SUPFAM" id="SSF52518">
    <property type="entry name" value="Thiamin diphosphate-binding fold (THDP-binding)"/>
    <property type="match status" value="2"/>
</dbReference>
<dbReference type="PANTHER" id="PTHR18968:SF167">
    <property type="entry name" value="ACETOLACTATE SYNTHASE LARGE SUBUNIT ILVB2-RELATED"/>
    <property type="match status" value="1"/>
</dbReference>
<dbReference type="Gene3D" id="3.40.50.970">
    <property type="match status" value="2"/>
</dbReference>
<evidence type="ECO:0000256" key="3">
    <source>
        <dbReference type="ARBA" id="ARBA00007812"/>
    </source>
</evidence>
<evidence type="ECO:0000313" key="17">
    <source>
        <dbReference type="Proteomes" id="UP000602198"/>
    </source>
</evidence>
<dbReference type="EMBL" id="JAERRJ010000011">
    <property type="protein sequence ID" value="MBL1078200.1"/>
    <property type="molecule type" value="Genomic_DNA"/>
</dbReference>
<evidence type="ECO:0000256" key="6">
    <source>
        <dbReference type="ARBA" id="ARBA00022827"/>
    </source>
</evidence>
<dbReference type="Gene3D" id="3.40.50.1220">
    <property type="entry name" value="TPP-binding domain"/>
    <property type="match status" value="1"/>
</dbReference>
<comment type="caution">
    <text evidence="16">The sequence shown here is derived from an EMBL/GenBank/DDBJ whole genome shotgun (WGS) entry which is preliminary data.</text>
</comment>
<comment type="pathway">
    <text evidence="1">Amino-acid biosynthesis; L-isoleucine biosynthesis; L-isoleucine from 2-oxobutanoate: step 1/4.</text>
</comment>
<evidence type="ECO:0000256" key="8">
    <source>
        <dbReference type="ARBA" id="ARBA00023304"/>
    </source>
</evidence>
<gene>
    <name evidence="16" type="ORF">JK358_27710</name>
</gene>
<evidence type="ECO:0000259" key="15">
    <source>
        <dbReference type="Pfam" id="PF02776"/>
    </source>
</evidence>
<dbReference type="Pfam" id="PF00205">
    <property type="entry name" value="TPP_enzyme_M"/>
    <property type="match status" value="1"/>
</dbReference>
<keyword evidence="5" id="KW-0285">Flavoprotein</keyword>
<evidence type="ECO:0000256" key="5">
    <source>
        <dbReference type="ARBA" id="ARBA00022630"/>
    </source>
</evidence>
<dbReference type="InterPro" id="IPR045229">
    <property type="entry name" value="TPP_enz"/>
</dbReference>
<dbReference type="SUPFAM" id="SSF52467">
    <property type="entry name" value="DHS-like NAD/FAD-binding domain"/>
    <property type="match status" value="1"/>
</dbReference>
<feature type="domain" description="Thiamine pyrophosphate enzyme TPP-binding" evidence="14">
    <location>
        <begin position="384"/>
        <end position="531"/>
    </location>
</feature>
<evidence type="ECO:0000259" key="13">
    <source>
        <dbReference type="Pfam" id="PF00205"/>
    </source>
</evidence>
<comment type="catalytic activity">
    <reaction evidence="9">
        <text>2 pyruvate + H(+) = (2S)-2-acetolactate + CO2</text>
        <dbReference type="Rhea" id="RHEA:25249"/>
        <dbReference type="ChEBI" id="CHEBI:15361"/>
        <dbReference type="ChEBI" id="CHEBI:15378"/>
        <dbReference type="ChEBI" id="CHEBI:16526"/>
        <dbReference type="ChEBI" id="CHEBI:58476"/>
        <dbReference type="EC" id="2.2.1.6"/>
    </reaction>
</comment>
<accession>A0ABS1MC18</accession>
<keyword evidence="17" id="KW-1185">Reference proteome</keyword>
<dbReference type="InterPro" id="IPR011766">
    <property type="entry name" value="TPP_enzyme_TPP-bd"/>
</dbReference>
<dbReference type="Proteomes" id="UP000602198">
    <property type="component" value="Unassembled WGS sequence"/>
</dbReference>
<dbReference type="InterPro" id="IPR029035">
    <property type="entry name" value="DHS-like_NAD/FAD-binding_dom"/>
</dbReference>